<name>D2QRN4_SPILD</name>
<keyword evidence="4" id="KW-1185">Reference proteome</keyword>
<dbReference type="InterPro" id="IPR025403">
    <property type="entry name" value="TgpA-like_C"/>
</dbReference>
<evidence type="ECO:0000256" key="1">
    <source>
        <dbReference type="SAM" id="Phobius"/>
    </source>
</evidence>
<dbReference type="Proteomes" id="UP000002028">
    <property type="component" value="Chromosome"/>
</dbReference>
<protein>
    <recommendedName>
        <fullName evidence="2">Protein-glutamine gamma-glutamyltransferase-like C-terminal domain-containing protein</fullName>
    </recommendedName>
</protein>
<dbReference type="HOGENOM" id="CLU_083272_0_0_10"/>
<sequence>MKEHIELKKVWLVGWLCLILLGSPPVAWSQTKRADSTLVKPTVVNARDDRSPMRVRYPDPEHLRDKQTDHDYQYTSEAPPPENPLARFWVWLMRKLGSFLSSEAYQNVWQYVILVAIASAAVYLLMKAEVLGFLFSKKAQSVDLAYENLTENIHEINFDSAVEEAISQRNFRLAVRLMYLQTLKHLSDAGRIQYKPDKTNRQYVHELVNSSLQPEFEHLTRQFEFTWYGDFPIDESRFRALQTRFTAFNGANKQLTT</sequence>
<gene>
    <name evidence="3" type="ordered locus">Slin_4961</name>
</gene>
<dbReference type="Pfam" id="PF13559">
    <property type="entry name" value="DUF4129"/>
    <property type="match status" value="1"/>
</dbReference>
<keyword evidence="1" id="KW-0812">Transmembrane</keyword>
<evidence type="ECO:0000259" key="2">
    <source>
        <dbReference type="Pfam" id="PF13559"/>
    </source>
</evidence>
<dbReference type="AlphaFoldDB" id="D2QRN4"/>
<dbReference type="STRING" id="504472.Slin_4961"/>
<evidence type="ECO:0000313" key="3">
    <source>
        <dbReference type="EMBL" id="ADB40939.1"/>
    </source>
</evidence>
<dbReference type="KEGG" id="sli:Slin_4961"/>
<evidence type="ECO:0000313" key="4">
    <source>
        <dbReference type="Proteomes" id="UP000002028"/>
    </source>
</evidence>
<proteinExistence type="predicted"/>
<organism evidence="3 4">
    <name type="scientific">Spirosoma linguale (strain ATCC 33905 / DSM 74 / LMG 10896 / Claus 1)</name>
    <dbReference type="NCBI Taxonomy" id="504472"/>
    <lineage>
        <taxon>Bacteria</taxon>
        <taxon>Pseudomonadati</taxon>
        <taxon>Bacteroidota</taxon>
        <taxon>Cytophagia</taxon>
        <taxon>Cytophagales</taxon>
        <taxon>Cytophagaceae</taxon>
        <taxon>Spirosoma</taxon>
    </lineage>
</organism>
<keyword evidence="1" id="KW-1133">Transmembrane helix</keyword>
<dbReference type="RefSeq" id="WP_012929440.1">
    <property type="nucleotide sequence ID" value="NC_013730.1"/>
</dbReference>
<keyword evidence="1" id="KW-0472">Membrane</keyword>
<dbReference type="eggNOG" id="ENOG50303CZ">
    <property type="taxonomic scope" value="Bacteria"/>
</dbReference>
<reference evidence="3 4" key="1">
    <citation type="journal article" date="2010" name="Stand. Genomic Sci.">
        <title>Complete genome sequence of Spirosoma linguale type strain (1).</title>
        <authorList>
            <person name="Lail K."/>
            <person name="Sikorski J."/>
            <person name="Saunders E."/>
            <person name="Lapidus A."/>
            <person name="Glavina Del Rio T."/>
            <person name="Copeland A."/>
            <person name="Tice H."/>
            <person name="Cheng J.-F."/>
            <person name="Lucas S."/>
            <person name="Nolan M."/>
            <person name="Bruce D."/>
            <person name="Goodwin L."/>
            <person name="Pitluck S."/>
            <person name="Ivanova N."/>
            <person name="Mavromatis K."/>
            <person name="Ovchinnikova G."/>
            <person name="Pati A."/>
            <person name="Chen A."/>
            <person name="Palaniappan K."/>
            <person name="Land M."/>
            <person name="Hauser L."/>
            <person name="Chang Y.-J."/>
            <person name="Jeffries C.D."/>
            <person name="Chain P."/>
            <person name="Brettin T."/>
            <person name="Detter J.C."/>
            <person name="Schuetze A."/>
            <person name="Rohde M."/>
            <person name="Tindall B.J."/>
            <person name="Goeker M."/>
            <person name="Bristow J."/>
            <person name="Eisen J.A."/>
            <person name="Markowitz V."/>
            <person name="Hugenholtz P."/>
            <person name="Kyrpides N.C."/>
            <person name="Klenk H.-P."/>
            <person name="Chen F."/>
        </authorList>
    </citation>
    <scope>NUCLEOTIDE SEQUENCE [LARGE SCALE GENOMIC DNA]</scope>
    <source>
        <strain evidence="4">ATCC 33905 / DSM 74 / LMG 10896 / Claus 1</strain>
    </source>
</reference>
<accession>D2QRN4</accession>
<feature type="transmembrane region" description="Helical" evidence="1">
    <location>
        <begin position="108"/>
        <end position="126"/>
    </location>
</feature>
<dbReference type="EMBL" id="CP001769">
    <property type="protein sequence ID" value="ADB40939.1"/>
    <property type="molecule type" value="Genomic_DNA"/>
</dbReference>
<feature type="domain" description="Protein-glutamine gamma-glutamyltransferase-like C-terminal" evidence="2">
    <location>
        <begin position="179"/>
        <end position="244"/>
    </location>
</feature>